<name>A0AAD6GEK8_9EURO</name>
<comment type="caution">
    <text evidence="2">The sequence shown here is derived from an EMBL/GenBank/DDBJ whole genome shotgun (WGS) entry which is preliminary data.</text>
</comment>
<sequence length="91" mass="10409">MNTPNEFSQWDEFSDASPPPSSYSGDECDPSKTIKYSSCTAKQPASKDLEESFFHSSEKKYRSDMCNALKSYEESFDQVRLMKRVLCRDGT</sequence>
<evidence type="ECO:0000313" key="3">
    <source>
        <dbReference type="Proteomes" id="UP001220324"/>
    </source>
</evidence>
<evidence type="ECO:0000313" key="2">
    <source>
        <dbReference type="EMBL" id="KAJ5537852.1"/>
    </source>
</evidence>
<organism evidence="2 3">
    <name type="scientific">Penicillium frequentans</name>
    <dbReference type="NCBI Taxonomy" id="3151616"/>
    <lineage>
        <taxon>Eukaryota</taxon>
        <taxon>Fungi</taxon>
        <taxon>Dikarya</taxon>
        <taxon>Ascomycota</taxon>
        <taxon>Pezizomycotina</taxon>
        <taxon>Eurotiomycetes</taxon>
        <taxon>Eurotiomycetidae</taxon>
        <taxon>Eurotiales</taxon>
        <taxon>Aspergillaceae</taxon>
        <taxon>Penicillium</taxon>
    </lineage>
</organism>
<dbReference type="AlphaFoldDB" id="A0AAD6GEK8"/>
<dbReference type="EMBL" id="JAQIZZ010000006">
    <property type="protein sequence ID" value="KAJ5537852.1"/>
    <property type="molecule type" value="Genomic_DNA"/>
</dbReference>
<protein>
    <submittedName>
        <fullName evidence="2">Uncharacterized protein</fullName>
    </submittedName>
</protein>
<proteinExistence type="predicted"/>
<accession>A0AAD6GEK8</accession>
<gene>
    <name evidence="2" type="ORF">N7494_007331</name>
</gene>
<evidence type="ECO:0000256" key="1">
    <source>
        <dbReference type="SAM" id="MobiDB-lite"/>
    </source>
</evidence>
<feature type="region of interest" description="Disordered" evidence="1">
    <location>
        <begin position="1"/>
        <end position="29"/>
    </location>
</feature>
<reference evidence="2 3" key="1">
    <citation type="journal article" date="2023" name="IMA Fungus">
        <title>Comparative genomic study of the Penicillium genus elucidates a diverse pangenome and 15 lateral gene transfer events.</title>
        <authorList>
            <person name="Petersen C."/>
            <person name="Sorensen T."/>
            <person name="Nielsen M.R."/>
            <person name="Sondergaard T.E."/>
            <person name="Sorensen J.L."/>
            <person name="Fitzpatrick D.A."/>
            <person name="Frisvad J.C."/>
            <person name="Nielsen K.L."/>
        </authorList>
    </citation>
    <scope>NUCLEOTIDE SEQUENCE [LARGE SCALE GENOMIC DNA]</scope>
    <source>
        <strain evidence="2 3">IBT 35679</strain>
    </source>
</reference>
<dbReference type="Proteomes" id="UP001220324">
    <property type="component" value="Unassembled WGS sequence"/>
</dbReference>
<keyword evidence="3" id="KW-1185">Reference proteome</keyword>